<dbReference type="Gene3D" id="2.40.110.10">
    <property type="entry name" value="Butyryl-CoA Dehydrogenase, subunit A, domain 2"/>
    <property type="match status" value="2"/>
</dbReference>
<dbReference type="Pfam" id="PF02770">
    <property type="entry name" value="Acyl-CoA_dh_M"/>
    <property type="match status" value="1"/>
</dbReference>
<dbReference type="SUPFAM" id="SSF47203">
    <property type="entry name" value="Acyl-CoA dehydrogenase C-terminal domain-like"/>
    <property type="match status" value="2"/>
</dbReference>
<evidence type="ECO:0000256" key="2">
    <source>
        <dbReference type="ARBA" id="ARBA00009347"/>
    </source>
</evidence>
<evidence type="ECO:0000313" key="9">
    <source>
        <dbReference type="EMBL" id="ABF10284.1"/>
    </source>
</evidence>
<dbReference type="Pfam" id="PF02771">
    <property type="entry name" value="Acyl-CoA_dh_N"/>
    <property type="match status" value="2"/>
</dbReference>
<dbReference type="InterPro" id="IPR037069">
    <property type="entry name" value="AcylCoA_DH/ox_N_sf"/>
</dbReference>
<dbReference type="CDD" id="cd01152">
    <property type="entry name" value="ACAD_fadE6_17_26"/>
    <property type="match status" value="1"/>
</dbReference>
<dbReference type="InterPro" id="IPR009075">
    <property type="entry name" value="AcylCo_DH/oxidase_C"/>
</dbReference>
<dbReference type="HOGENOM" id="CLU_019128_0_0_4"/>
<dbReference type="KEGG" id="rme:Rmet_3412"/>
<reference evidence="10" key="1">
    <citation type="journal article" date="2010" name="PLoS ONE">
        <title>The complete genome sequence of Cupriavidus metallidurans strain CH34, a master survivalist in harsh and anthropogenic environments.</title>
        <authorList>
            <person name="Janssen P.J."/>
            <person name="Van Houdt R."/>
            <person name="Moors H."/>
            <person name="Monsieurs P."/>
            <person name="Morin N."/>
            <person name="Michaux A."/>
            <person name="Benotmane M.A."/>
            <person name="Leys N."/>
            <person name="Vallaeys T."/>
            <person name="Lapidus A."/>
            <person name="Monchy S."/>
            <person name="Medigue C."/>
            <person name="Taghavi S."/>
            <person name="McCorkle S."/>
            <person name="Dunn J."/>
            <person name="van der Lelie D."/>
            <person name="Mergeay M."/>
        </authorList>
    </citation>
    <scope>NUCLEOTIDE SEQUENCE [LARGE SCALE GENOMIC DNA]</scope>
    <source>
        <strain evidence="10">ATCC 43123 / DSM 2839 / NBRC 102507 / CH34</strain>
    </source>
</reference>
<feature type="domain" description="Acyl-CoA dehydrogenase/oxidase C-terminal" evidence="6">
    <location>
        <begin position="239"/>
        <end position="409"/>
    </location>
</feature>
<name>Q1LHU2_CUPMC</name>
<evidence type="ECO:0000259" key="7">
    <source>
        <dbReference type="Pfam" id="PF02770"/>
    </source>
</evidence>
<accession>Q1LHU2</accession>
<evidence type="ECO:0000256" key="5">
    <source>
        <dbReference type="ARBA" id="ARBA00023002"/>
    </source>
</evidence>
<dbReference type="SUPFAM" id="SSF56645">
    <property type="entry name" value="Acyl-CoA dehydrogenase NM domain-like"/>
    <property type="match status" value="2"/>
</dbReference>
<dbReference type="InterPro" id="IPR046373">
    <property type="entry name" value="Acyl-CoA_Oxase/DH_mid-dom_sf"/>
</dbReference>
<dbReference type="InterPro" id="IPR006091">
    <property type="entry name" value="Acyl-CoA_Oxase/DH_mid-dom"/>
</dbReference>
<dbReference type="InterPro" id="IPR013786">
    <property type="entry name" value="AcylCoA_DH/ox_N"/>
</dbReference>
<evidence type="ECO:0000256" key="3">
    <source>
        <dbReference type="ARBA" id="ARBA00022630"/>
    </source>
</evidence>
<proteinExistence type="inferred from homology"/>
<dbReference type="InterPro" id="IPR036250">
    <property type="entry name" value="AcylCo_DH-like_C"/>
</dbReference>
<feature type="domain" description="Acyl-CoA dehydrogenase/oxidase C-terminal" evidence="6">
    <location>
        <begin position="654"/>
        <end position="789"/>
    </location>
</feature>
<dbReference type="eggNOG" id="COG1960">
    <property type="taxonomic scope" value="Bacteria"/>
</dbReference>
<keyword evidence="10" id="KW-1185">Reference proteome</keyword>
<dbReference type="Gene3D" id="1.10.540.10">
    <property type="entry name" value="Acyl-CoA dehydrogenase/oxidase, N-terminal domain"/>
    <property type="match status" value="2"/>
</dbReference>
<keyword evidence="4" id="KW-0274">FAD</keyword>
<dbReference type="GO" id="GO:0016627">
    <property type="term" value="F:oxidoreductase activity, acting on the CH-CH group of donors"/>
    <property type="evidence" value="ECO:0007669"/>
    <property type="project" value="InterPro"/>
</dbReference>
<dbReference type="GO" id="GO:0050660">
    <property type="term" value="F:flavin adenine dinucleotide binding"/>
    <property type="evidence" value="ECO:0007669"/>
    <property type="project" value="InterPro"/>
</dbReference>
<evidence type="ECO:0000256" key="1">
    <source>
        <dbReference type="ARBA" id="ARBA00001974"/>
    </source>
</evidence>
<evidence type="ECO:0000313" key="10">
    <source>
        <dbReference type="Proteomes" id="UP000002429"/>
    </source>
</evidence>
<dbReference type="Proteomes" id="UP000002429">
    <property type="component" value="Chromosome"/>
</dbReference>
<dbReference type="CDD" id="cd00567">
    <property type="entry name" value="ACAD"/>
    <property type="match status" value="1"/>
</dbReference>
<evidence type="ECO:0000256" key="4">
    <source>
        <dbReference type="ARBA" id="ARBA00022827"/>
    </source>
</evidence>
<dbReference type="Gene3D" id="1.20.140.10">
    <property type="entry name" value="Butyryl-CoA Dehydrogenase, subunit A, domain 3"/>
    <property type="match status" value="2"/>
</dbReference>
<dbReference type="PANTHER" id="PTHR43292">
    <property type="entry name" value="ACYL-COA DEHYDROGENASE"/>
    <property type="match status" value="1"/>
</dbReference>
<dbReference type="PANTHER" id="PTHR43292:SF3">
    <property type="entry name" value="ACYL-COA DEHYDROGENASE FADE29"/>
    <property type="match status" value="1"/>
</dbReference>
<comment type="cofactor">
    <cofactor evidence="1">
        <name>FAD</name>
        <dbReference type="ChEBI" id="CHEBI:57692"/>
    </cofactor>
</comment>
<dbReference type="InterPro" id="IPR009100">
    <property type="entry name" value="AcylCoA_DH/oxidase_NM_dom_sf"/>
</dbReference>
<dbReference type="AlphaFoldDB" id="Q1LHU2"/>
<sequence>MTMRDPGTSDGAQDSDEAFRAEIRSFLRNAVPADIRAATRAHCLVTREQAARWHRILHAQGWAAPGWPREHGGTGWSLVRQAIFREELAASDAPYIENLGIDTIGPTLIRHGTDEQCKRFLPGMLSFDDFWAQGYSEPDAGSDLAALRTTARREGDCWIVNGSKIWQSLGHWANWALLLVRTDPAASRKQDGISILLVDLRTPGVTVRPIRYINGSHFHVQMFFDDVRVPAANLVGEPNGGWAIAKGLLVIERLFVARVAECKAELARAAALLHPPPGEGDPAMRGEQEMAFALTARRHAALEIRMRALEAAWWPAIQQAAEGGRPDLEASLLKLEGIQLLQDLHLFRMDTHGTASLRLYPEALDGQPPGVPDDAASAGNQTLHMWRYRGSSLAGGSSEIQRQIIAKAIFDGQTELDVPRNDHLGDEQAMMVDTMRRWLSKHYSFEFRQQAMHTPGGCSASAWSGLAGLGITSLTIPEALGGMGQPMTDLLPLMETLGEALVLEPVPWSAVFGTQILLALPVGPSRDARLAALAGGDARCAVLCGKEPGVGKTPQPTVIAQRVGDEWQLNGDDAMVMGGTDAHHFIVAATLDDGSLGLFDLPADASGVVVQGYRFHDGRGAAEVQLTNVRLSACSMLGQGEQAATALDIGMTFATLALCADSIGAMRRALGITAEYLRTRRQFGRTLAEQQVVQHRMADHFRAWNGARHLARRVLADWDAAPPAERRRRICAAKHLSGVVGRAIAFDVLQLHGAVGLQDETPISHYSKRLVGNDLLLGSADTHLGRFAAAADAVPPAPVR</sequence>
<keyword evidence="5 9" id="KW-0560">Oxidoreductase</keyword>
<dbReference type="EC" id="1.3.8.-" evidence="9"/>
<evidence type="ECO:0000259" key="6">
    <source>
        <dbReference type="Pfam" id="PF00441"/>
    </source>
</evidence>
<dbReference type="InterPro" id="IPR052161">
    <property type="entry name" value="Mycobact_Acyl-CoA_DH"/>
</dbReference>
<evidence type="ECO:0000259" key="8">
    <source>
        <dbReference type="Pfam" id="PF02771"/>
    </source>
</evidence>
<organism evidence="9 10">
    <name type="scientific">Cupriavidus metallidurans (strain ATCC 43123 / DSM 2839 / NBRC 102507 / CH34)</name>
    <name type="common">Ralstonia metallidurans</name>
    <dbReference type="NCBI Taxonomy" id="266264"/>
    <lineage>
        <taxon>Bacteria</taxon>
        <taxon>Pseudomonadati</taxon>
        <taxon>Pseudomonadota</taxon>
        <taxon>Betaproteobacteria</taxon>
        <taxon>Burkholderiales</taxon>
        <taxon>Burkholderiaceae</taxon>
        <taxon>Cupriavidus</taxon>
    </lineage>
</organism>
<keyword evidence="3" id="KW-0285">Flavoprotein</keyword>
<gene>
    <name evidence="9" type="ordered locus">Rmet_3412</name>
</gene>
<dbReference type="EMBL" id="CP000352">
    <property type="protein sequence ID" value="ABF10284.1"/>
    <property type="molecule type" value="Genomic_DNA"/>
</dbReference>
<protein>
    <submittedName>
        <fullName evidence="9">Acyl-CoA dehydrogenase</fullName>
        <ecNumber evidence="9">1.3.8.-</ecNumber>
    </submittedName>
</protein>
<dbReference type="Pfam" id="PF00441">
    <property type="entry name" value="Acyl-CoA_dh_1"/>
    <property type="match status" value="2"/>
</dbReference>
<dbReference type="GO" id="GO:0005886">
    <property type="term" value="C:plasma membrane"/>
    <property type="evidence" value="ECO:0007669"/>
    <property type="project" value="TreeGrafter"/>
</dbReference>
<comment type="similarity">
    <text evidence="2">Belongs to the acyl-CoA dehydrogenase family.</text>
</comment>
<feature type="domain" description="Acyl-CoA oxidase/dehydrogenase middle" evidence="7">
    <location>
        <begin position="132"/>
        <end position="227"/>
    </location>
</feature>
<feature type="domain" description="Acyl-CoA dehydrogenase/oxidase N-terminal" evidence="8">
    <location>
        <begin position="426"/>
        <end position="501"/>
    </location>
</feature>
<feature type="domain" description="Acyl-CoA dehydrogenase/oxidase N-terminal" evidence="8">
    <location>
        <begin position="14"/>
        <end position="126"/>
    </location>
</feature>
<dbReference type="STRING" id="266264.Rmet_3412"/>